<evidence type="ECO:0000256" key="2">
    <source>
        <dbReference type="ARBA" id="ARBA00022496"/>
    </source>
</evidence>
<dbReference type="PROSITE" id="PS50810">
    <property type="entry name" value="FRATAXIN_2"/>
    <property type="match status" value="1"/>
</dbReference>
<evidence type="ECO:0000256" key="5">
    <source>
        <dbReference type="SAM" id="MobiDB-lite"/>
    </source>
</evidence>
<dbReference type="EMBL" id="BPLF01000005">
    <property type="protein sequence ID" value="GIX65532.1"/>
    <property type="molecule type" value="Genomic_DNA"/>
</dbReference>
<name>A0AAV4M0V5_BABCB</name>
<dbReference type="AlphaFoldDB" id="A0AAV4M0V5"/>
<feature type="coiled-coil region" evidence="4">
    <location>
        <begin position="467"/>
        <end position="505"/>
    </location>
</feature>
<keyword evidence="7" id="KW-1185">Reference proteome</keyword>
<gene>
    <name evidence="6" type="ORF">BcabD6B2_49670</name>
</gene>
<keyword evidence="2" id="KW-0410">Iron transport</keyword>
<sequence>MSRSKRKQRGPSKHRSVGEVSSNPFDAFRRREASTFHRRPQKLDLYNLNEPLTLTHKHEPIEEHFEDDLSDHSEDGFRYTGDPAGLPQALEEHKLRRAFDRQEKETQRNLLSKLDSDFQQLDLEQFIRPRKAVMRSPGETEAINVSSAPDKYEENLRRLMVAPLQSRDGGELLRRMYAATEVATKCEIATQFMKHGHVSTDAAAKGVVEVARPLSQLLAEPAGLQQFSACFDTLAEFVHYLCQRNVREYHSYFTAFLRGVYVSFEKDADLSLEALVVLYLLLKVAKAGAALYKAGLIALERLMERCAPAEDAHERVRLLLAMAYSATLDSGLYMPFFFKLAMRTCVEWSAVRPEVVETVLDMVTVALRLLSSKDCHVYPVCLHIVTPNIARLQLDSPKLDRLKAVVKELSEVQLLPNVLDVYKRPKVELQVPKYGHLATRESARDASVKREKALYKSLKKGFLQTAAAEAKARSLELQQRRARSKERYRKVMRDAMVEQEELRKEMLRLFRRFSGSVKLHRFNEAALDKLQALHDKLETVDELSAISFDGTVLTAEIDAKRYIVINKHEASQQIWYSSFNGVDYFAPEGGRWISTRSGRELGAVVREDVLQATGQRLDIGVAGD</sequence>
<reference evidence="6 7" key="1">
    <citation type="submission" date="2021-06" db="EMBL/GenBank/DDBJ databases">
        <title>Genome sequence of Babesia caballi.</title>
        <authorList>
            <person name="Yamagishi J."/>
            <person name="Kidaka T."/>
            <person name="Ochi A."/>
        </authorList>
    </citation>
    <scope>NUCLEOTIDE SEQUENCE [LARGE SCALE GENOMIC DNA]</scope>
    <source>
        <strain evidence="6">USDA-D6B2</strain>
    </source>
</reference>
<dbReference type="GO" id="GO:0006826">
    <property type="term" value="P:iron ion transport"/>
    <property type="evidence" value="ECO:0007669"/>
    <property type="project" value="UniProtKB-KW"/>
</dbReference>
<dbReference type="PROSITE" id="PS01344">
    <property type="entry name" value="FRATAXIN_1"/>
    <property type="match status" value="1"/>
</dbReference>
<dbReference type="GeneID" id="94197013"/>
<dbReference type="SMART" id="SM01219">
    <property type="entry name" value="Frataxin_Cyay"/>
    <property type="match status" value="1"/>
</dbReference>
<dbReference type="InterPro" id="IPR036524">
    <property type="entry name" value="Frataxin/CyaY_sf"/>
</dbReference>
<feature type="region of interest" description="Disordered" evidence="5">
    <location>
        <begin position="1"/>
        <end position="26"/>
    </location>
</feature>
<organism evidence="6 7">
    <name type="scientific">Babesia caballi</name>
    <dbReference type="NCBI Taxonomy" id="5871"/>
    <lineage>
        <taxon>Eukaryota</taxon>
        <taxon>Sar</taxon>
        <taxon>Alveolata</taxon>
        <taxon>Apicomplexa</taxon>
        <taxon>Aconoidasida</taxon>
        <taxon>Piroplasmida</taxon>
        <taxon>Babesiidae</taxon>
        <taxon>Babesia</taxon>
    </lineage>
</organism>
<evidence type="ECO:0000313" key="7">
    <source>
        <dbReference type="Proteomes" id="UP001497744"/>
    </source>
</evidence>
<keyword evidence="2" id="KW-0813">Transport</keyword>
<evidence type="ECO:0000313" key="6">
    <source>
        <dbReference type="EMBL" id="GIX65532.1"/>
    </source>
</evidence>
<dbReference type="Gene3D" id="3.30.920.10">
    <property type="entry name" value="Frataxin/CyaY"/>
    <property type="match status" value="1"/>
</dbReference>
<dbReference type="Proteomes" id="UP001497744">
    <property type="component" value="Unassembled WGS sequence"/>
</dbReference>
<dbReference type="GO" id="GO:0008199">
    <property type="term" value="F:ferric iron binding"/>
    <property type="evidence" value="ECO:0007669"/>
    <property type="project" value="InterPro"/>
</dbReference>
<evidence type="ECO:0000256" key="4">
    <source>
        <dbReference type="SAM" id="Coils"/>
    </source>
</evidence>
<dbReference type="InterPro" id="IPR002908">
    <property type="entry name" value="Frataxin/CyaY"/>
</dbReference>
<evidence type="ECO:0000256" key="3">
    <source>
        <dbReference type="ARBA" id="ARBA00023004"/>
    </source>
</evidence>
<dbReference type="InterPro" id="IPR020895">
    <property type="entry name" value="Frataxin_CS"/>
</dbReference>
<comment type="caution">
    <text evidence="6">The sequence shown here is derived from an EMBL/GenBank/DDBJ whole genome shotgun (WGS) entry which is preliminary data.</text>
</comment>
<keyword evidence="2" id="KW-0406">Ion transport</keyword>
<dbReference type="Pfam" id="PF01491">
    <property type="entry name" value="Frataxin_Cyay"/>
    <property type="match status" value="1"/>
</dbReference>
<protein>
    <submittedName>
        <fullName evidence="6">Iron donor protein CyaY</fullName>
    </submittedName>
</protein>
<dbReference type="RefSeq" id="XP_067717601.1">
    <property type="nucleotide sequence ID" value="XM_067861500.1"/>
</dbReference>
<comment type="similarity">
    <text evidence="1">Belongs to the frataxin family.</text>
</comment>
<proteinExistence type="inferred from homology"/>
<dbReference type="GO" id="GO:0016226">
    <property type="term" value="P:iron-sulfur cluster assembly"/>
    <property type="evidence" value="ECO:0007669"/>
    <property type="project" value="InterPro"/>
</dbReference>
<dbReference type="SUPFAM" id="SSF55387">
    <property type="entry name" value="Frataxin/Nqo15-like"/>
    <property type="match status" value="1"/>
</dbReference>
<keyword evidence="4" id="KW-0175">Coiled coil</keyword>
<dbReference type="GO" id="GO:0005737">
    <property type="term" value="C:cytoplasm"/>
    <property type="evidence" value="ECO:0007669"/>
    <property type="project" value="UniProtKB-ARBA"/>
</dbReference>
<keyword evidence="3" id="KW-0408">Iron</keyword>
<accession>A0AAV4M0V5</accession>
<feature type="compositionally biased region" description="Basic residues" evidence="5">
    <location>
        <begin position="1"/>
        <end position="15"/>
    </location>
</feature>
<evidence type="ECO:0000256" key="1">
    <source>
        <dbReference type="ARBA" id="ARBA00008183"/>
    </source>
</evidence>